<dbReference type="CDD" id="cd06261">
    <property type="entry name" value="TM_PBP2"/>
    <property type="match status" value="1"/>
</dbReference>
<keyword evidence="5" id="KW-0762">Sugar transport</keyword>
<gene>
    <name evidence="11" type="ORF">SDC9_51962</name>
</gene>
<evidence type="ECO:0000256" key="4">
    <source>
        <dbReference type="ARBA" id="ARBA00022475"/>
    </source>
</evidence>
<evidence type="ECO:0000256" key="5">
    <source>
        <dbReference type="ARBA" id="ARBA00022597"/>
    </source>
</evidence>
<dbReference type="SUPFAM" id="SSF161098">
    <property type="entry name" value="MetI-like"/>
    <property type="match status" value="1"/>
</dbReference>
<evidence type="ECO:0000256" key="8">
    <source>
        <dbReference type="ARBA" id="ARBA00023136"/>
    </source>
</evidence>
<feature type="transmembrane region" description="Helical" evidence="9">
    <location>
        <begin position="197"/>
        <end position="222"/>
    </location>
</feature>
<evidence type="ECO:0000256" key="1">
    <source>
        <dbReference type="ARBA" id="ARBA00004651"/>
    </source>
</evidence>
<dbReference type="Pfam" id="PF00528">
    <property type="entry name" value="BPD_transp_1"/>
    <property type="match status" value="1"/>
</dbReference>
<evidence type="ECO:0000256" key="7">
    <source>
        <dbReference type="ARBA" id="ARBA00022989"/>
    </source>
</evidence>
<feature type="domain" description="ABC transmembrane type-1" evidence="10">
    <location>
        <begin position="73"/>
        <end position="266"/>
    </location>
</feature>
<reference evidence="11" key="1">
    <citation type="submission" date="2019-08" db="EMBL/GenBank/DDBJ databases">
        <authorList>
            <person name="Kucharzyk K."/>
            <person name="Murdoch R.W."/>
            <person name="Higgins S."/>
            <person name="Loffler F."/>
        </authorList>
    </citation>
    <scope>NUCLEOTIDE SEQUENCE</scope>
</reference>
<sequence>MAYQNLTHSERKKQNIAIAVMFVFIMPIVFMFIIFFSLAFIKDGSLTLENFSFVWGEMKLRDQTTIKSMLPALKNSMIFTFGVTSSEVVISMLAGYALSRLRFFGRKTIQTSLLVLRMFPTLLLLIAVLYVLMALHIVNTLKGVVLVALAFRLPGSTFIIKNFFDAIPRDIENSTLVDGCTRFSGFRQVIIYLVKPGIVSIAVFSFLSAWSNFILFNTLLFGNKTPVVATYIRALTRNEQMIAPYSVIAAMGIVYMIPVIIFFVITQKQLMEGNIGGGKGTA</sequence>
<comment type="caution">
    <text evidence="11">The sequence shown here is derived from an EMBL/GenBank/DDBJ whole genome shotgun (WGS) entry which is preliminary data.</text>
</comment>
<dbReference type="GO" id="GO:0005886">
    <property type="term" value="C:plasma membrane"/>
    <property type="evidence" value="ECO:0007669"/>
    <property type="project" value="UniProtKB-SubCell"/>
</dbReference>
<keyword evidence="8 9" id="KW-0472">Membrane</keyword>
<dbReference type="PROSITE" id="PS50928">
    <property type="entry name" value="ABC_TM1"/>
    <property type="match status" value="1"/>
</dbReference>
<dbReference type="PANTHER" id="PTHR32243">
    <property type="entry name" value="MALTOSE TRANSPORT SYSTEM PERMEASE-RELATED"/>
    <property type="match status" value="1"/>
</dbReference>
<keyword evidence="6 9" id="KW-0812">Transmembrane</keyword>
<dbReference type="InterPro" id="IPR000515">
    <property type="entry name" value="MetI-like"/>
</dbReference>
<evidence type="ECO:0000256" key="9">
    <source>
        <dbReference type="SAM" id="Phobius"/>
    </source>
</evidence>
<comment type="similarity">
    <text evidence="2">Belongs to the binding-protein-dependent transport system permease family. MalFG subfamily.</text>
</comment>
<feature type="transmembrane region" description="Helical" evidence="9">
    <location>
        <begin position="119"/>
        <end position="138"/>
    </location>
</feature>
<keyword evidence="4" id="KW-1003">Cell membrane</keyword>
<proteinExistence type="inferred from homology"/>
<feature type="transmembrane region" description="Helical" evidence="9">
    <location>
        <begin position="16"/>
        <end position="41"/>
    </location>
</feature>
<evidence type="ECO:0000259" key="10">
    <source>
        <dbReference type="PROSITE" id="PS50928"/>
    </source>
</evidence>
<protein>
    <recommendedName>
        <fullName evidence="10">ABC transmembrane type-1 domain-containing protein</fullName>
    </recommendedName>
</protein>
<comment type="subcellular location">
    <subcellularLocation>
        <location evidence="1">Cell membrane</location>
        <topology evidence="1">Multi-pass membrane protein</topology>
    </subcellularLocation>
</comment>
<evidence type="ECO:0000256" key="3">
    <source>
        <dbReference type="ARBA" id="ARBA00022448"/>
    </source>
</evidence>
<dbReference type="AlphaFoldDB" id="A0A644WQ78"/>
<organism evidence="11">
    <name type="scientific">bioreactor metagenome</name>
    <dbReference type="NCBI Taxonomy" id="1076179"/>
    <lineage>
        <taxon>unclassified sequences</taxon>
        <taxon>metagenomes</taxon>
        <taxon>ecological metagenomes</taxon>
    </lineage>
</organism>
<evidence type="ECO:0000256" key="2">
    <source>
        <dbReference type="ARBA" id="ARBA00009047"/>
    </source>
</evidence>
<dbReference type="GO" id="GO:0042956">
    <property type="term" value="P:maltodextrin transmembrane transport"/>
    <property type="evidence" value="ECO:0007669"/>
    <property type="project" value="TreeGrafter"/>
</dbReference>
<dbReference type="Gene3D" id="1.10.3720.10">
    <property type="entry name" value="MetI-like"/>
    <property type="match status" value="1"/>
</dbReference>
<accession>A0A644WQ78</accession>
<name>A0A644WQ78_9ZZZZ</name>
<dbReference type="InterPro" id="IPR050901">
    <property type="entry name" value="BP-dep_ABC_trans_perm"/>
</dbReference>
<evidence type="ECO:0000256" key="6">
    <source>
        <dbReference type="ARBA" id="ARBA00022692"/>
    </source>
</evidence>
<dbReference type="InterPro" id="IPR035906">
    <property type="entry name" value="MetI-like_sf"/>
</dbReference>
<feature type="transmembrane region" description="Helical" evidence="9">
    <location>
        <begin position="242"/>
        <end position="265"/>
    </location>
</feature>
<evidence type="ECO:0000313" key="11">
    <source>
        <dbReference type="EMBL" id="MPM05671.1"/>
    </source>
</evidence>
<keyword evidence="3" id="KW-0813">Transport</keyword>
<dbReference type="PANTHER" id="PTHR32243:SF50">
    <property type="entry name" value="MALTOSE_MALTODEXTRIN TRANSPORT SYSTEM PERMEASE PROTEIN MALG"/>
    <property type="match status" value="1"/>
</dbReference>
<dbReference type="GO" id="GO:0015423">
    <property type="term" value="F:ABC-type maltose transporter activity"/>
    <property type="evidence" value="ECO:0007669"/>
    <property type="project" value="TreeGrafter"/>
</dbReference>
<dbReference type="EMBL" id="VSSQ01001154">
    <property type="protein sequence ID" value="MPM05671.1"/>
    <property type="molecule type" value="Genomic_DNA"/>
</dbReference>
<keyword evidence="7 9" id="KW-1133">Transmembrane helix</keyword>
<feature type="transmembrane region" description="Helical" evidence="9">
    <location>
        <begin position="77"/>
        <end position="98"/>
    </location>
</feature>